<organism evidence="1 2">
    <name type="scientific">Brachionus plicatilis</name>
    <name type="common">Marine rotifer</name>
    <name type="synonym">Brachionus muelleri</name>
    <dbReference type="NCBI Taxonomy" id="10195"/>
    <lineage>
        <taxon>Eukaryota</taxon>
        <taxon>Metazoa</taxon>
        <taxon>Spiralia</taxon>
        <taxon>Gnathifera</taxon>
        <taxon>Rotifera</taxon>
        <taxon>Eurotatoria</taxon>
        <taxon>Monogononta</taxon>
        <taxon>Pseudotrocha</taxon>
        <taxon>Ploima</taxon>
        <taxon>Brachionidae</taxon>
        <taxon>Brachionus</taxon>
    </lineage>
</organism>
<dbReference type="Proteomes" id="UP000276133">
    <property type="component" value="Unassembled WGS sequence"/>
</dbReference>
<keyword evidence="2" id="KW-1185">Reference proteome</keyword>
<accession>A0A3M7PFL0</accession>
<reference evidence="1 2" key="1">
    <citation type="journal article" date="2018" name="Sci. Rep.">
        <title>Genomic signatures of local adaptation to the degree of environmental predictability in rotifers.</title>
        <authorList>
            <person name="Franch-Gras L."/>
            <person name="Hahn C."/>
            <person name="Garcia-Roger E.M."/>
            <person name="Carmona M.J."/>
            <person name="Serra M."/>
            <person name="Gomez A."/>
        </authorList>
    </citation>
    <scope>NUCLEOTIDE SEQUENCE [LARGE SCALE GENOMIC DNA]</scope>
    <source>
        <strain evidence="1">HYR1</strain>
    </source>
</reference>
<name>A0A3M7PFL0_BRAPC</name>
<evidence type="ECO:0000313" key="1">
    <source>
        <dbReference type="EMBL" id="RMZ97813.1"/>
    </source>
</evidence>
<protein>
    <submittedName>
        <fullName evidence="1">Uncharacterized protein</fullName>
    </submittedName>
</protein>
<evidence type="ECO:0000313" key="2">
    <source>
        <dbReference type="Proteomes" id="UP000276133"/>
    </source>
</evidence>
<proteinExistence type="predicted"/>
<dbReference type="AlphaFoldDB" id="A0A3M7PFL0"/>
<comment type="caution">
    <text evidence="1">The sequence shown here is derived from an EMBL/GenBank/DDBJ whole genome shotgun (WGS) entry which is preliminary data.</text>
</comment>
<sequence length="59" mass="7395">MINIAWWKLINIRISKFLYTRLNTNIYFHNKSKKDQIKQERSYFRRKCGFLTFCYKNVL</sequence>
<gene>
    <name evidence="1" type="ORF">BpHYR1_029756</name>
</gene>
<dbReference type="EMBL" id="REGN01011159">
    <property type="protein sequence ID" value="RMZ97813.1"/>
    <property type="molecule type" value="Genomic_DNA"/>
</dbReference>